<evidence type="ECO:0000256" key="4">
    <source>
        <dbReference type="ARBA" id="ARBA00022723"/>
    </source>
</evidence>
<dbReference type="GO" id="GO:0016491">
    <property type="term" value="F:oxidoreductase activity"/>
    <property type="evidence" value="ECO:0007669"/>
    <property type="project" value="UniProtKB-KW"/>
</dbReference>
<keyword evidence="8" id="KW-0350">Heme biosynthesis</keyword>
<dbReference type="GO" id="GO:0006784">
    <property type="term" value="P:heme A biosynthetic process"/>
    <property type="evidence" value="ECO:0007669"/>
    <property type="project" value="InterPro"/>
</dbReference>
<comment type="pathway">
    <text evidence="11">Porphyrin-containing compound metabolism.</text>
</comment>
<evidence type="ECO:0000313" key="15">
    <source>
        <dbReference type="Proteomes" id="UP000241203"/>
    </source>
</evidence>
<dbReference type="InterPro" id="IPR050450">
    <property type="entry name" value="COX15/CtaA_HemeA_synthase"/>
</dbReference>
<dbReference type="EMBL" id="RZGY01000001">
    <property type="protein sequence ID" value="RUQ86068.1"/>
    <property type="molecule type" value="Genomic_DNA"/>
</dbReference>
<feature type="transmembrane region" description="Helical" evidence="12">
    <location>
        <begin position="101"/>
        <end position="119"/>
    </location>
</feature>
<keyword evidence="16" id="KW-1185">Reference proteome</keyword>
<evidence type="ECO:0000313" key="13">
    <source>
        <dbReference type="EMBL" id="PSL39533.1"/>
    </source>
</evidence>
<evidence type="ECO:0000313" key="16">
    <source>
        <dbReference type="Proteomes" id="UP000268291"/>
    </source>
</evidence>
<keyword evidence="2" id="KW-1003">Cell membrane</keyword>
<evidence type="ECO:0000256" key="5">
    <source>
        <dbReference type="ARBA" id="ARBA00022989"/>
    </source>
</evidence>
<comment type="caution">
    <text evidence="13">The sequence shown here is derived from an EMBL/GenBank/DDBJ whole genome shotgun (WGS) entry which is preliminary data.</text>
</comment>
<evidence type="ECO:0000256" key="12">
    <source>
        <dbReference type="SAM" id="Phobius"/>
    </source>
</evidence>
<feature type="transmembrane region" description="Helical" evidence="12">
    <location>
        <begin position="43"/>
        <end position="62"/>
    </location>
</feature>
<dbReference type="PANTHER" id="PTHR35457">
    <property type="entry name" value="HEME A SYNTHASE"/>
    <property type="match status" value="1"/>
</dbReference>
<feature type="transmembrane region" description="Helical" evidence="12">
    <location>
        <begin position="296"/>
        <end position="319"/>
    </location>
</feature>
<dbReference type="EMBL" id="PYAU01000001">
    <property type="protein sequence ID" value="PSL39533.1"/>
    <property type="molecule type" value="Genomic_DNA"/>
</dbReference>
<comment type="subcellular location">
    <subcellularLocation>
        <location evidence="1">Membrane</location>
        <topology evidence="1">Multi-pass membrane protein</topology>
    </subcellularLocation>
</comment>
<keyword evidence="6" id="KW-0560">Oxidoreductase</keyword>
<evidence type="ECO:0000256" key="11">
    <source>
        <dbReference type="ARBA" id="ARBA00023444"/>
    </source>
</evidence>
<reference evidence="13 15" key="1">
    <citation type="submission" date="2018-03" db="EMBL/GenBank/DDBJ databases">
        <title>Genomic Encyclopedia of Archaeal and Bacterial Type Strains, Phase II (KMG-II): from individual species to whole genera.</title>
        <authorList>
            <person name="Goeker M."/>
        </authorList>
    </citation>
    <scope>NUCLEOTIDE SEQUENCE [LARGE SCALE GENOMIC DNA]</scope>
    <source>
        <strain evidence="13 15">DSM 21548</strain>
    </source>
</reference>
<proteinExistence type="predicted"/>
<evidence type="ECO:0000256" key="2">
    <source>
        <dbReference type="ARBA" id="ARBA00022475"/>
    </source>
</evidence>
<keyword evidence="3 12" id="KW-0812">Transmembrane</keyword>
<dbReference type="InterPro" id="IPR003780">
    <property type="entry name" value="COX15/CtaA_fam"/>
</dbReference>
<evidence type="ECO:0000256" key="9">
    <source>
        <dbReference type="ARBA" id="ARBA00023136"/>
    </source>
</evidence>
<dbReference type="Pfam" id="PF02628">
    <property type="entry name" value="COX15-CtaA"/>
    <property type="match status" value="1"/>
</dbReference>
<keyword evidence="7" id="KW-0408">Iron</keyword>
<feature type="transmembrane region" description="Helical" evidence="12">
    <location>
        <begin position="126"/>
        <end position="149"/>
    </location>
</feature>
<evidence type="ECO:0000256" key="6">
    <source>
        <dbReference type="ARBA" id="ARBA00023002"/>
    </source>
</evidence>
<evidence type="ECO:0000256" key="3">
    <source>
        <dbReference type="ARBA" id="ARBA00022692"/>
    </source>
</evidence>
<keyword evidence="4" id="KW-0479">Metal-binding</keyword>
<dbReference type="OrthoDB" id="5241540at2"/>
<gene>
    <name evidence="13" type="ORF">CLV49_3174</name>
    <name evidence="14" type="ORF">ELQ93_03385</name>
</gene>
<feature type="transmembrane region" description="Helical" evidence="12">
    <location>
        <begin position="271"/>
        <end position="290"/>
    </location>
</feature>
<keyword evidence="5 12" id="KW-1133">Transmembrane helix</keyword>
<evidence type="ECO:0000313" key="14">
    <source>
        <dbReference type="EMBL" id="RUQ86068.1"/>
    </source>
</evidence>
<evidence type="ECO:0000256" key="7">
    <source>
        <dbReference type="ARBA" id="ARBA00023004"/>
    </source>
</evidence>
<keyword evidence="9 12" id="KW-0472">Membrane</keyword>
<dbReference type="PANTHER" id="PTHR35457:SF1">
    <property type="entry name" value="HEME A SYNTHASE"/>
    <property type="match status" value="1"/>
</dbReference>
<dbReference type="Proteomes" id="UP000241203">
    <property type="component" value="Unassembled WGS sequence"/>
</dbReference>
<dbReference type="AlphaFoldDB" id="A0A2P8GZY3"/>
<dbReference type="RefSeq" id="WP_106564388.1">
    <property type="nucleotide sequence ID" value="NZ_PYAU01000001.1"/>
</dbReference>
<sequence length="341" mass="36787">MNAPTRTTNRLTEALARFWGWLRIRLAHFWAWLPTSIDRRVRIIVWANFVAQTVIVGTGGAVRLTGAGLGCPTWPRCTADSFVTTPEMGIHGIIEFGNRTLFFAVEIIAILAVLFVIRYRKQRRDLFVLTIIPAASVFLQAIVGGITVLSGLNPYVVGLHFVLSVVLVVLAAVLVYRVYEAPGPRVRVAPSWYAGLAHLTSFFVAVTVVVGILTTGSGPHAGDGGAKRNGLDPELLQHVHSWPAYITLGLTVVLVVGAVRFPPRPRTRTFVLWLLGTEIVQIIVGVTQARLGLPEILVGIHMVLACLLTAAMTAVVLSLKSPIASTVGEAERQPVTGSVAA</sequence>
<protein>
    <submittedName>
        <fullName evidence="13">Cytochrome c oxidase assembly protein subunit 15</fullName>
    </submittedName>
    <submittedName>
        <fullName evidence="14">Heme A synthase</fullName>
    </submittedName>
</protein>
<feature type="transmembrane region" description="Helical" evidence="12">
    <location>
        <begin position="242"/>
        <end position="259"/>
    </location>
</feature>
<accession>A0A2P8GZY3</accession>
<feature type="transmembrane region" description="Helical" evidence="12">
    <location>
        <begin position="155"/>
        <end position="179"/>
    </location>
</feature>
<evidence type="ECO:0000256" key="10">
    <source>
        <dbReference type="ARBA" id="ARBA00023157"/>
    </source>
</evidence>
<name>A0A2P8GZY3_9MICO</name>
<evidence type="ECO:0000256" key="8">
    <source>
        <dbReference type="ARBA" id="ARBA00023133"/>
    </source>
</evidence>
<dbReference type="GO" id="GO:0046872">
    <property type="term" value="F:metal ion binding"/>
    <property type="evidence" value="ECO:0007669"/>
    <property type="project" value="UniProtKB-KW"/>
</dbReference>
<feature type="transmembrane region" description="Helical" evidence="12">
    <location>
        <begin position="191"/>
        <end position="213"/>
    </location>
</feature>
<organism evidence="13 15">
    <name type="scientific">Labedella gwakjiensis</name>
    <dbReference type="NCBI Taxonomy" id="390269"/>
    <lineage>
        <taxon>Bacteria</taxon>
        <taxon>Bacillati</taxon>
        <taxon>Actinomycetota</taxon>
        <taxon>Actinomycetes</taxon>
        <taxon>Micrococcales</taxon>
        <taxon>Microbacteriaceae</taxon>
        <taxon>Labedella</taxon>
    </lineage>
</organism>
<reference evidence="14 16" key="2">
    <citation type="submission" date="2018-12" db="EMBL/GenBank/DDBJ databases">
        <authorList>
            <person name="hu s."/>
            <person name="Xu Y."/>
            <person name="Xu B."/>
            <person name="Li F."/>
        </authorList>
    </citation>
    <scope>NUCLEOTIDE SEQUENCE [LARGE SCALE GENOMIC DNA]</scope>
    <source>
        <strain evidence="14 16">KSW2-17</strain>
    </source>
</reference>
<evidence type="ECO:0000256" key="1">
    <source>
        <dbReference type="ARBA" id="ARBA00004141"/>
    </source>
</evidence>
<dbReference type="Proteomes" id="UP000268291">
    <property type="component" value="Unassembled WGS sequence"/>
</dbReference>
<keyword evidence="10" id="KW-1015">Disulfide bond</keyword>
<dbReference type="GO" id="GO:0016020">
    <property type="term" value="C:membrane"/>
    <property type="evidence" value="ECO:0007669"/>
    <property type="project" value="UniProtKB-SubCell"/>
</dbReference>